<dbReference type="InterPro" id="IPR043130">
    <property type="entry name" value="CDP-OH_PTrfase_TM_dom"/>
</dbReference>
<dbReference type="GO" id="GO:0016780">
    <property type="term" value="F:phosphotransferase activity, for other substituted phosphate groups"/>
    <property type="evidence" value="ECO:0007669"/>
    <property type="project" value="InterPro"/>
</dbReference>
<dbReference type="Pfam" id="PF01066">
    <property type="entry name" value="CDP-OH_P_transf"/>
    <property type="match status" value="1"/>
</dbReference>
<dbReference type="Gene3D" id="1.20.120.1760">
    <property type="match status" value="1"/>
</dbReference>
<protein>
    <recommendedName>
        <fullName evidence="3">CDP-alcohol phosphatidyltransferase</fullName>
    </recommendedName>
</protein>
<feature type="transmembrane region" description="Helical" evidence="1">
    <location>
        <begin position="12"/>
        <end position="31"/>
    </location>
</feature>
<name>X1MEK9_9ZZZZ</name>
<organism evidence="2">
    <name type="scientific">marine sediment metagenome</name>
    <dbReference type="NCBI Taxonomy" id="412755"/>
    <lineage>
        <taxon>unclassified sequences</taxon>
        <taxon>metagenomes</taxon>
        <taxon>ecological metagenomes</taxon>
    </lineage>
</organism>
<dbReference type="GO" id="GO:0008654">
    <property type="term" value="P:phospholipid biosynthetic process"/>
    <property type="evidence" value="ECO:0007669"/>
    <property type="project" value="InterPro"/>
</dbReference>
<keyword evidence="1" id="KW-0812">Transmembrane</keyword>
<accession>X1MEK9</accession>
<evidence type="ECO:0000313" key="2">
    <source>
        <dbReference type="EMBL" id="GAI04814.1"/>
    </source>
</evidence>
<keyword evidence="1" id="KW-1133">Transmembrane helix</keyword>
<evidence type="ECO:0008006" key="3">
    <source>
        <dbReference type="Google" id="ProtNLM"/>
    </source>
</evidence>
<dbReference type="AlphaFoldDB" id="X1MEK9"/>
<proteinExistence type="predicted"/>
<dbReference type="GO" id="GO:0016020">
    <property type="term" value="C:membrane"/>
    <property type="evidence" value="ECO:0007669"/>
    <property type="project" value="InterPro"/>
</dbReference>
<feature type="non-terminal residue" evidence="2">
    <location>
        <position position="81"/>
    </location>
</feature>
<dbReference type="InterPro" id="IPR000462">
    <property type="entry name" value="CDP-OH_P_trans"/>
</dbReference>
<evidence type="ECO:0000256" key="1">
    <source>
        <dbReference type="SAM" id="Phobius"/>
    </source>
</evidence>
<sequence>MAGITPDTITMVSYVFAVAAGVLFIFGNYWYALIGIALYQLFIILDECDGDVARYIYGVNKTREVGFWRIWGTVLFSLLYH</sequence>
<comment type="caution">
    <text evidence="2">The sequence shown here is derived from an EMBL/GenBank/DDBJ whole genome shotgun (WGS) entry which is preliminary data.</text>
</comment>
<gene>
    <name evidence="2" type="ORF">S06H3_17125</name>
</gene>
<dbReference type="EMBL" id="BARV01008531">
    <property type="protein sequence ID" value="GAI04814.1"/>
    <property type="molecule type" value="Genomic_DNA"/>
</dbReference>
<keyword evidence="1" id="KW-0472">Membrane</keyword>
<reference evidence="2" key="1">
    <citation type="journal article" date="2014" name="Front. Microbiol.">
        <title>High frequency of phylogenetically diverse reductive dehalogenase-homologous genes in deep subseafloor sedimentary metagenomes.</title>
        <authorList>
            <person name="Kawai M."/>
            <person name="Futagami T."/>
            <person name="Toyoda A."/>
            <person name="Takaki Y."/>
            <person name="Nishi S."/>
            <person name="Hori S."/>
            <person name="Arai W."/>
            <person name="Tsubouchi T."/>
            <person name="Morono Y."/>
            <person name="Uchiyama I."/>
            <person name="Ito T."/>
            <person name="Fujiyama A."/>
            <person name="Inagaki F."/>
            <person name="Takami H."/>
        </authorList>
    </citation>
    <scope>NUCLEOTIDE SEQUENCE</scope>
    <source>
        <strain evidence="2">Expedition CK06-06</strain>
    </source>
</reference>